<dbReference type="GO" id="GO:0016887">
    <property type="term" value="F:ATP hydrolysis activity"/>
    <property type="evidence" value="ECO:0007669"/>
    <property type="project" value="InterPro"/>
</dbReference>
<feature type="compositionally biased region" description="Basic and acidic residues" evidence="3">
    <location>
        <begin position="124"/>
        <end position="135"/>
    </location>
</feature>
<evidence type="ECO:0000313" key="4">
    <source>
        <dbReference type="EMBL" id="JAD94409.1"/>
    </source>
</evidence>
<dbReference type="InterPro" id="IPR001404">
    <property type="entry name" value="Hsp90_fam"/>
</dbReference>
<reference evidence="4" key="2">
    <citation type="journal article" date="2015" name="Data Brief">
        <title>Shoot transcriptome of the giant reed, Arundo donax.</title>
        <authorList>
            <person name="Barrero R.A."/>
            <person name="Guerrero F.D."/>
            <person name="Moolhuijzen P."/>
            <person name="Goolsby J.A."/>
            <person name="Tidwell J."/>
            <person name="Bellgard S.E."/>
            <person name="Bellgard M.I."/>
        </authorList>
    </citation>
    <scope>NUCLEOTIDE SEQUENCE</scope>
    <source>
        <tissue evidence="4">Shoot tissue taken approximately 20 cm above the soil surface</tissue>
    </source>
</reference>
<evidence type="ECO:0000256" key="2">
    <source>
        <dbReference type="ARBA" id="ARBA00023186"/>
    </source>
</evidence>
<evidence type="ECO:0000256" key="3">
    <source>
        <dbReference type="SAM" id="MobiDB-lite"/>
    </source>
</evidence>
<dbReference type="InterPro" id="IPR037196">
    <property type="entry name" value="HSP90_C"/>
</dbReference>
<name>A0A0A9E0Q9_ARUDO</name>
<keyword evidence="2" id="KW-0143">Chaperone</keyword>
<proteinExistence type="inferred from homology"/>
<dbReference type="Pfam" id="PF00183">
    <property type="entry name" value="HSP90"/>
    <property type="match status" value="1"/>
</dbReference>
<dbReference type="GO" id="GO:0140662">
    <property type="term" value="F:ATP-dependent protein folding chaperone"/>
    <property type="evidence" value="ECO:0007669"/>
    <property type="project" value="InterPro"/>
</dbReference>
<dbReference type="EMBL" id="GBRH01203486">
    <property type="protein sequence ID" value="JAD94409.1"/>
    <property type="molecule type" value="Transcribed_RNA"/>
</dbReference>
<protein>
    <recommendedName>
        <fullName evidence="5">Endoplasmin</fullName>
    </recommendedName>
</protein>
<dbReference type="SUPFAM" id="SSF110942">
    <property type="entry name" value="HSP90 C-terminal domain"/>
    <property type="match status" value="1"/>
</dbReference>
<dbReference type="Gene3D" id="1.20.120.790">
    <property type="entry name" value="Heat shock protein 90, C-terminal domain"/>
    <property type="match status" value="1"/>
</dbReference>
<sequence length="135" mass="14729">MERLMKAQTLGDTSSLEFMRGRRIFEINPEHPIIMDLSAACKNEPESTEAKRAVELLYETALVSSGYTPDSPAELGGKIYEMMTIALGGRWGRLDTEEAEAAASEASVEADSSEGAGTEVVEPSEVRTESDPWKD</sequence>
<dbReference type="GO" id="GO:0005524">
    <property type="term" value="F:ATP binding"/>
    <property type="evidence" value="ECO:0007669"/>
    <property type="project" value="InterPro"/>
</dbReference>
<feature type="region of interest" description="Disordered" evidence="3">
    <location>
        <begin position="96"/>
        <end position="135"/>
    </location>
</feature>
<evidence type="ECO:0000256" key="1">
    <source>
        <dbReference type="ARBA" id="ARBA00008239"/>
    </source>
</evidence>
<dbReference type="GO" id="GO:0051082">
    <property type="term" value="F:unfolded protein binding"/>
    <property type="evidence" value="ECO:0007669"/>
    <property type="project" value="InterPro"/>
</dbReference>
<dbReference type="AlphaFoldDB" id="A0A0A9E0Q9"/>
<accession>A0A0A9E0Q9</accession>
<feature type="compositionally biased region" description="Low complexity" evidence="3">
    <location>
        <begin position="101"/>
        <end position="114"/>
    </location>
</feature>
<evidence type="ECO:0008006" key="5">
    <source>
        <dbReference type="Google" id="ProtNLM"/>
    </source>
</evidence>
<reference evidence="4" key="1">
    <citation type="submission" date="2014-09" db="EMBL/GenBank/DDBJ databases">
        <authorList>
            <person name="Magalhaes I.L.F."/>
            <person name="Oliveira U."/>
            <person name="Santos F.R."/>
            <person name="Vidigal T.H.D.A."/>
            <person name="Brescovit A.D."/>
            <person name="Santos A.J."/>
        </authorList>
    </citation>
    <scope>NUCLEOTIDE SEQUENCE</scope>
    <source>
        <tissue evidence="4">Shoot tissue taken approximately 20 cm above the soil surface</tissue>
    </source>
</reference>
<organism evidence="4">
    <name type="scientific">Arundo donax</name>
    <name type="common">Giant reed</name>
    <name type="synonym">Donax arundinaceus</name>
    <dbReference type="NCBI Taxonomy" id="35708"/>
    <lineage>
        <taxon>Eukaryota</taxon>
        <taxon>Viridiplantae</taxon>
        <taxon>Streptophyta</taxon>
        <taxon>Embryophyta</taxon>
        <taxon>Tracheophyta</taxon>
        <taxon>Spermatophyta</taxon>
        <taxon>Magnoliopsida</taxon>
        <taxon>Liliopsida</taxon>
        <taxon>Poales</taxon>
        <taxon>Poaceae</taxon>
        <taxon>PACMAD clade</taxon>
        <taxon>Arundinoideae</taxon>
        <taxon>Arundineae</taxon>
        <taxon>Arundo</taxon>
    </lineage>
</organism>
<comment type="similarity">
    <text evidence="1">Belongs to the heat shock protein 90 family.</text>
</comment>
<dbReference type="PANTHER" id="PTHR11528">
    <property type="entry name" value="HEAT SHOCK PROTEIN 90 FAMILY MEMBER"/>
    <property type="match status" value="1"/>
</dbReference>